<evidence type="ECO:0000313" key="6">
    <source>
        <dbReference type="Proteomes" id="UP000093199"/>
    </source>
</evidence>
<dbReference type="RefSeq" id="WP_066545018.1">
    <property type="nucleotide sequence ID" value="NZ_MASJ01000014.1"/>
</dbReference>
<keyword evidence="6" id="KW-1185">Reference proteome</keyword>
<proteinExistence type="predicted"/>
<keyword evidence="3" id="KW-0067">ATP-binding</keyword>
<dbReference type="PROSITE" id="PS50893">
    <property type="entry name" value="ABC_TRANSPORTER_2"/>
    <property type="match status" value="1"/>
</dbReference>
<feature type="domain" description="ABC transporter" evidence="4">
    <location>
        <begin position="1"/>
        <end position="219"/>
    </location>
</feature>
<protein>
    <recommendedName>
        <fullName evidence="4">ABC transporter domain-containing protein</fullName>
    </recommendedName>
</protein>
<dbReference type="InterPro" id="IPR003439">
    <property type="entry name" value="ABC_transporter-like_ATP-bd"/>
</dbReference>
<dbReference type="PANTHER" id="PTHR42939:SF2">
    <property type="entry name" value="ABC-TYPE TRANSPORTER ATP-BINDING PROTEIN ECSA"/>
    <property type="match status" value="1"/>
</dbReference>
<name>A0A1C0YE29_9BACL</name>
<evidence type="ECO:0000256" key="1">
    <source>
        <dbReference type="ARBA" id="ARBA00022448"/>
    </source>
</evidence>
<accession>A0A1C0YE29</accession>
<dbReference type="OrthoDB" id="9804819at2"/>
<dbReference type="GO" id="GO:0005524">
    <property type="term" value="F:ATP binding"/>
    <property type="evidence" value="ECO:0007669"/>
    <property type="project" value="UniProtKB-KW"/>
</dbReference>
<dbReference type="InterPro" id="IPR017871">
    <property type="entry name" value="ABC_transporter-like_CS"/>
</dbReference>
<sequence length="231" mass="26048">MHTIYIEEGGYEEKTPVITDIRFTLQEGEIIGLIGGNGAGKSTTIQAMLGTLPYVKGEVTLPTFGYVPERPILYDYYTLAEHIHLLVQCSAQPETVQKRAYELASLFKLDTHFEEYPTTFSKGMQQKVMLILAFAPRYSFYIVDEPFMGLDPQAIRALIRLLIELRDEGATILLSTHALDTAEKMCNRFLCLHNGVLIAQGSLQALQQHRDEPLLDIFDRVIDEVTYASIS</sequence>
<dbReference type="SUPFAM" id="SSF52540">
    <property type="entry name" value="P-loop containing nucleoside triphosphate hydrolases"/>
    <property type="match status" value="1"/>
</dbReference>
<evidence type="ECO:0000259" key="4">
    <source>
        <dbReference type="PROSITE" id="PS50893"/>
    </source>
</evidence>
<dbReference type="Proteomes" id="UP000093199">
    <property type="component" value="Unassembled WGS sequence"/>
</dbReference>
<dbReference type="STRING" id="33978.A6M13_13500"/>
<keyword evidence="2" id="KW-0547">Nucleotide-binding</keyword>
<dbReference type="Gene3D" id="3.40.50.300">
    <property type="entry name" value="P-loop containing nucleotide triphosphate hydrolases"/>
    <property type="match status" value="1"/>
</dbReference>
<comment type="caution">
    <text evidence="5">The sequence shown here is derived from an EMBL/GenBank/DDBJ whole genome shotgun (WGS) entry which is preliminary data.</text>
</comment>
<dbReference type="InterPro" id="IPR003593">
    <property type="entry name" value="AAA+_ATPase"/>
</dbReference>
<dbReference type="AlphaFoldDB" id="A0A1C0YE29"/>
<evidence type="ECO:0000313" key="5">
    <source>
        <dbReference type="EMBL" id="OCS85446.1"/>
    </source>
</evidence>
<dbReference type="Pfam" id="PF00005">
    <property type="entry name" value="ABC_tran"/>
    <property type="match status" value="1"/>
</dbReference>
<evidence type="ECO:0000256" key="2">
    <source>
        <dbReference type="ARBA" id="ARBA00022741"/>
    </source>
</evidence>
<dbReference type="GO" id="GO:0016887">
    <property type="term" value="F:ATP hydrolysis activity"/>
    <property type="evidence" value="ECO:0007669"/>
    <property type="project" value="InterPro"/>
</dbReference>
<reference evidence="5 6" key="1">
    <citation type="submission" date="2016-07" db="EMBL/GenBank/DDBJ databases">
        <title>Caryophanon tenue genome sequencing.</title>
        <authorList>
            <person name="Verma A."/>
            <person name="Pal Y."/>
            <person name="Krishnamurthi S."/>
        </authorList>
    </citation>
    <scope>NUCLEOTIDE SEQUENCE [LARGE SCALE GENOMIC DNA]</scope>
    <source>
        <strain evidence="5 6">DSM 14152</strain>
    </source>
</reference>
<dbReference type="InterPro" id="IPR027417">
    <property type="entry name" value="P-loop_NTPase"/>
</dbReference>
<dbReference type="PANTHER" id="PTHR42939">
    <property type="entry name" value="ABC TRANSPORTER ATP-BINDING PROTEIN ALBC-RELATED"/>
    <property type="match status" value="1"/>
</dbReference>
<dbReference type="SMART" id="SM00382">
    <property type="entry name" value="AAA"/>
    <property type="match status" value="1"/>
</dbReference>
<gene>
    <name evidence="5" type="ORF">A6M13_13500</name>
</gene>
<dbReference type="PROSITE" id="PS00211">
    <property type="entry name" value="ABC_TRANSPORTER_1"/>
    <property type="match status" value="1"/>
</dbReference>
<dbReference type="InterPro" id="IPR051782">
    <property type="entry name" value="ABC_Transporter_VariousFunc"/>
</dbReference>
<organism evidence="5 6">
    <name type="scientific">Caryophanon tenue</name>
    <dbReference type="NCBI Taxonomy" id="33978"/>
    <lineage>
        <taxon>Bacteria</taxon>
        <taxon>Bacillati</taxon>
        <taxon>Bacillota</taxon>
        <taxon>Bacilli</taxon>
        <taxon>Bacillales</taxon>
        <taxon>Caryophanaceae</taxon>
        <taxon>Caryophanon</taxon>
    </lineage>
</organism>
<dbReference type="EMBL" id="MASJ01000014">
    <property type="protein sequence ID" value="OCS85446.1"/>
    <property type="molecule type" value="Genomic_DNA"/>
</dbReference>
<evidence type="ECO:0000256" key="3">
    <source>
        <dbReference type="ARBA" id="ARBA00022840"/>
    </source>
</evidence>
<dbReference type="CDD" id="cd03230">
    <property type="entry name" value="ABC_DR_subfamily_A"/>
    <property type="match status" value="1"/>
</dbReference>
<keyword evidence="1" id="KW-0813">Transport</keyword>